<name>A0ABD6AFN6_9EURY</name>
<dbReference type="SMART" id="SM00346">
    <property type="entry name" value="HTH_ICLR"/>
    <property type="match status" value="1"/>
</dbReference>
<sequence length="253" mass="28679">MTENKWPIRSVQTSLQITKGLRELQDATITELAEHLGIPKTTVFNHLKTLEEEEFVVRTGDSYRLGLRYLELGESARSRHVLFQKAKPEVLKLAQETGELSGISTEEYGQGVFLFITAGENAVRTDTRTGMRVYLHTFALGKAILAYTPEQRVKWILDRFGLPAMTPNTITDRETLFEEFETIRAEGIAFDDEERVKGLRTVAAPIITHNERVLGAISVAAPTSRMKNERFRKEIPELVKNAANVVELEIRYS</sequence>
<dbReference type="PANTHER" id="PTHR30136:SF35">
    <property type="entry name" value="HTH-TYPE TRANSCRIPTIONAL REGULATOR RV1719"/>
    <property type="match status" value="1"/>
</dbReference>
<dbReference type="SUPFAM" id="SSF46785">
    <property type="entry name" value="Winged helix' DNA-binding domain"/>
    <property type="match status" value="1"/>
</dbReference>
<dbReference type="EMBL" id="JBHTBF010000003">
    <property type="protein sequence ID" value="MFC7318986.1"/>
    <property type="molecule type" value="Genomic_DNA"/>
</dbReference>
<keyword evidence="2" id="KW-0238">DNA-binding</keyword>
<dbReference type="InterPro" id="IPR014757">
    <property type="entry name" value="Tscrpt_reg_IclR_C"/>
</dbReference>
<dbReference type="InterPro" id="IPR050707">
    <property type="entry name" value="HTH_MetabolicPath_Reg"/>
</dbReference>
<evidence type="ECO:0000259" key="4">
    <source>
        <dbReference type="PROSITE" id="PS51077"/>
    </source>
</evidence>
<gene>
    <name evidence="6" type="ORF">ACFQPE_19625</name>
</gene>
<dbReference type="Pfam" id="PF09339">
    <property type="entry name" value="HTH_IclR"/>
    <property type="match status" value="1"/>
</dbReference>
<accession>A0ABD6AFN6</accession>
<evidence type="ECO:0000259" key="5">
    <source>
        <dbReference type="PROSITE" id="PS51078"/>
    </source>
</evidence>
<evidence type="ECO:0000256" key="3">
    <source>
        <dbReference type="ARBA" id="ARBA00023163"/>
    </source>
</evidence>
<dbReference type="Gene3D" id="3.30.450.40">
    <property type="match status" value="1"/>
</dbReference>
<reference evidence="6 7" key="1">
    <citation type="journal article" date="2019" name="Int. J. Syst. Evol. Microbiol.">
        <title>The Global Catalogue of Microorganisms (GCM) 10K type strain sequencing project: providing services to taxonomists for standard genome sequencing and annotation.</title>
        <authorList>
            <consortium name="The Broad Institute Genomics Platform"/>
            <consortium name="The Broad Institute Genome Sequencing Center for Infectious Disease"/>
            <person name="Wu L."/>
            <person name="Ma J."/>
        </authorList>
    </citation>
    <scope>NUCLEOTIDE SEQUENCE [LARGE SCALE GENOMIC DNA]</scope>
    <source>
        <strain evidence="6 7">PSR21</strain>
    </source>
</reference>
<evidence type="ECO:0000313" key="6">
    <source>
        <dbReference type="EMBL" id="MFC7318986.1"/>
    </source>
</evidence>
<keyword evidence="1" id="KW-0805">Transcription regulation</keyword>
<dbReference type="RefSeq" id="WP_276306176.1">
    <property type="nucleotide sequence ID" value="NZ_CP119993.1"/>
</dbReference>
<keyword evidence="7" id="KW-1185">Reference proteome</keyword>
<dbReference type="PROSITE" id="PS51077">
    <property type="entry name" value="HTH_ICLR"/>
    <property type="match status" value="1"/>
</dbReference>
<dbReference type="InterPro" id="IPR011991">
    <property type="entry name" value="ArsR-like_HTH"/>
</dbReference>
<dbReference type="InterPro" id="IPR005471">
    <property type="entry name" value="Tscrpt_reg_IclR_N"/>
</dbReference>
<dbReference type="GO" id="GO:0003677">
    <property type="term" value="F:DNA binding"/>
    <property type="evidence" value="ECO:0007669"/>
    <property type="project" value="UniProtKB-KW"/>
</dbReference>
<dbReference type="GO" id="GO:0006355">
    <property type="term" value="P:regulation of DNA-templated transcription"/>
    <property type="evidence" value="ECO:0007669"/>
    <property type="project" value="UniProtKB-ARBA"/>
</dbReference>
<comment type="caution">
    <text evidence="6">The sequence shown here is derived from an EMBL/GenBank/DDBJ whole genome shotgun (WGS) entry which is preliminary data.</text>
</comment>
<proteinExistence type="predicted"/>
<dbReference type="PROSITE" id="PS51078">
    <property type="entry name" value="ICLR_ED"/>
    <property type="match status" value="1"/>
</dbReference>
<dbReference type="GeneID" id="79317827"/>
<dbReference type="Pfam" id="PF01614">
    <property type="entry name" value="IclR_C"/>
    <property type="match status" value="1"/>
</dbReference>
<dbReference type="SUPFAM" id="SSF55781">
    <property type="entry name" value="GAF domain-like"/>
    <property type="match status" value="1"/>
</dbReference>
<feature type="domain" description="IclR-ED" evidence="5">
    <location>
        <begin position="68"/>
        <end position="252"/>
    </location>
</feature>
<dbReference type="InterPro" id="IPR036390">
    <property type="entry name" value="WH_DNA-bd_sf"/>
</dbReference>
<dbReference type="InterPro" id="IPR029016">
    <property type="entry name" value="GAF-like_dom_sf"/>
</dbReference>
<dbReference type="CDD" id="cd00090">
    <property type="entry name" value="HTH_ARSR"/>
    <property type="match status" value="1"/>
</dbReference>
<evidence type="ECO:0000313" key="7">
    <source>
        <dbReference type="Proteomes" id="UP001596547"/>
    </source>
</evidence>
<protein>
    <submittedName>
        <fullName evidence="6">IclR family transcriptional regulator</fullName>
    </submittedName>
</protein>
<organism evidence="6 7">
    <name type="scientific">Halomarina halobia</name>
    <dbReference type="NCBI Taxonomy" id="3033386"/>
    <lineage>
        <taxon>Archaea</taxon>
        <taxon>Methanobacteriati</taxon>
        <taxon>Methanobacteriota</taxon>
        <taxon>Stenosarchaea group</taxon>
        <taxon>Halobacteria</taxon>
        <taxon>Halobacteriales</taxon>
        <taxon>Natronomonadaceae</taxon>
        <taxon>Halomarina</taxon>
    </lineage>
</organism>
<evidence type="ECO:0000256" key="2">
    <source>
        <dbReference type="ARBA" id="ARBA00023125"/>
    </source>
</evidence>
<keyword evidence="3" id="KW-0804">Transcription</keyword>
<dbReference type="PANTHER" id="PTHR30136">
    <property type="entry name" value="HELIX-TURN-HELIX TRANSCRIPTIONAL REGULATOR, ICLR FAMILY"/>
    <property type="match status" value="1"/>
</dbReference>
<dbReference type="InterPro" id="IPR036388">
    <property type="entry name" value="WH-like_DNA-bd_sf"/>
</dbReference>
<dbReference type="Proteomes" id="UP001596547">
    <property type="component" value="Unassembled WGS sequence"/>
</dbReference>
<evidence type="ECO:0000256" key="1">
    <source>
        <dbReference type="ARBA" id="ARBA00023015"/>
    </source>
</evidence>
<feature type="domain" description="HTH iclR-type" evidence="4">
    <location>
        <begin position="8"/>
        <end position="67"/>
    </location>
</feature>
<dbReference type="AlphaFoldDB" id="A0ABD6AFN6"/>
<dbReference type="Gene3D" id="1.10.10.10">
    <property type="entry name" value="Winged helix-like DNA-binding domain superfamily/Winged helix DNA-binding domain"/>
    <property type="match status" value="1"/>
</dbReference>